<keyword evidence="13" id="KW-1185">Reference proteome</keyword>
<dbReference type="CDD" id="cd01746">
    <property type="entry name" value="GATase1_CTP_Synthase"/>
    <property type="match status" value="1"/>
</dbReference>
<dbReference type="GO" id="GO:0005524">
    <property type="term" value="F:ATP binding"/>
    <property type="evidence" value="ECO:0007669"/>
    <property type="project" value="UniProtKB-KW"/>
</dbReference>
<evidence type="ECO:0000256" key="8">
    <source>
        <dbReference type="ARBA" id="ARBA00047781"/>
    </source>
</evidence>
<comment type="similarity">
    <text evidence="2 9">Belongs to the CTP synthase family.</text>
</comment>
<comment type="pathway">
    <text evidence="1 9">Pyrimidine metabolism; CTP biosynthesis via de novo pathway; CTP from UDP: step 2/2.</text>
</comment>
<dbReference type="EC" id="6.3.4.2" evidence="9"/>
<dbReference type="CDD" id="cd03113">
    <property type="entry name" value="CTPS_N"/>
    <property type="match status" value="1"/>
</dbReference>
<dbReference type="InterPro" id="IPR027417">
    <property type="entry name" value="P-loop_NTPase"/>
</dbReference>
<dbReference type="GO" id="GO:0042802">
    <property type="term" value="F:identical protein binding"/>
    <property type="evidence" value="ECO:0007669"/>
    <property type="project" value="TreeGrafter"/>
</dbReference>
<dbReference type="NCBIfam" id="NF003792">
    <property type="entry name" value="PRK05380.1"/>
    <property type="match status" value="1"/>
</dbReference>
<dbReference type="STRING" id="3821.A0A151U4J8"/>
<dbReference type="InterPro" id="IPR017926">
    <property type="entry name" value="GATASE"/>
</dbReference>
<dbReference type="HAMAP" id="MF_01227">
    <property type="entry name" value="PyrG"/>
    <property type="match status" value="1"/>
</dbReference>
<keyword evidence="3 9" id="KW-0436">Ligase</keyword>
<dbReference type="Proteomes" id="UP000075243">
    <property type="component" value="Chromosome 2"/>
</dbReference>
<gene>
    <name evidence="12" type="ORF">KK1_006893</name>
</gene>
<evidence type="ECO:0000256" key="1">
    <source>
        <dbReference type="ARBA" id="ARBA00005171"/>
    </source>
</evidence>
<dbReference type="Pfam" id="PF00117">
    <property type="entry name" value="GATase"/>
    <property type="match status" value="1"/>
</dbReference>
<dbReference type="FunFam" id="3.40.50.880:FF:000012">
    <property type="entry name" value="CTP synthase"/>
    <property type="match status" value="1"/>
</dbReference>
<evidence type="ECO:0000259" key="10">
    <source>
        <dbReference type="Pfam" id="PF00117"/>
    </source>
</evidence>
<dbReference type="SUPFAM" id="SSF52540">
    <property type="entry name" value="P-loop containing nucleoside triphosphate hydrolases"/>
    <property type="match status" value="1"/>
</dbReference>
<comment type="catalytic activity">
    <reaction evidence="8 9">
        <text>UTP + L-glutamine + ATP + H2O = CTP + L-glutamate + ADP + phosphate + 2 H(+)</text>
        <dbReference type="Rhea" id="RHEA:26426"/>
        <dbReference type="ChEBI" id="CHEBI:15377"/>
        <dbReference type="ChEBI" id="CHEBI:15378"/>
        <dbReference type="ChEBI" id="CHEBI:29985"/>
        <dbReference type="ChEBI" id="CHEBI:30616"/>
        <dbReference type="ChEBI" id="CHEBI:37563"/>
        <dbReference type="ChEBI" id="CHEBI:43474"/>
        <dbReference type="ChEBI" id="CHEBI:46398"/>
        <dbReference type="ChEBI" id="CHEBI:58359"/>
        <dbReference type="ChEBI" id="CHEBI:456216"/>
        <dbReference type="EC" id="6.3.4.2"/>
    </reaction>
</comment>
<dbReference type="OrthoDB" id="1739076at2759"/>
<dbReference type="Gene3D" id="3.40.50.300">
    <property type="entry name" value="P-loop containing nucleotide triphosphate hydrolases"/>
    <property type="match status" value="1"/>
</dbReference>
<dbReference type="GO" id="GO:0044210">
    <property type="term" value="P:'de novo' CTP biosynthetic process"/>
    <property type="evidence" value="ECO:0007669"/>
    <property type="project" value="UniProtKB-UniRule"/>
</dbReference>
<accession>A0A151U4J8</accession>
<evidence type="ECO:0000256" key="6">
    <source>
        <dbReference type="ARBA" id="ARBA00022962"/>
    </source>
</evidence>
<dbReference type="GO" id="GO:0019856">
    <property type="term" value="P:pyrimidine nucleobase biosynthetic process"/>
    <property type="evidence" value="ECO:0007669"/>
    <property type="project" value="TreeGrafter"/>
</dbReference>
<keyword evidence="7 9" id="KW-0665">Pyrimidine biosynthesis</keyword>
<dbReference type="InterPro" id="IPR033828">
    <property type="entry name" value="GATase1_CTP_Synthase"/>
</dbReference>
<name>A0A151U4J8_CAJCA</name>
<dbReference type="AlphaFoldDB" id="A0A151U4J8"/>
<comment type="function">
    <text evidence="9">Catalyzes the ATP-dependent amination of UTP to CTP with either L-glutamine or ammonia as the source of nitrogen.</text>
</comment>
<dbReference type="PROSITE" id="PS51273">
    <property type="entry name" value="GATASE_TYPE_1"/>
    <property type="match status" value="1"/>
</dbReference>
<dbReference type="PANTHER" id="PTHR11550:SF40">
    <property type="entry name" value="CTP SYNTHASE"/>
    <property type="match status" value="1"/>
</dbReference>
<sequence length="560" mass="61445">MKYVLITGGVVSGLGKGVTASSIGVVLKACGLRVTSIKIDPYLNIDAGTMSPFEHGEVFVLDDGGEVDLDLGNYERFLDVTLTKDNNITTGKIYQSVLEKERKGDYLGKTVQVVPHITDAIKDRIESVAVIPVDGKEDPADVCVIELGGTVGDIESMPFIEALRQLSFQVGPDNFCLIHVSLIPVLGVVGEQKTKPTQHSVRELRALGLTPHLLTSRSAEPLLESTKEKLSKFCHVPVENILNIHDVPNIWHVPLLLRNQNAHHSILQQLNLLSQATPPDLQQWTEMAESYDNLTESVRIAMVGKYVGLTDSYLSVVKALLHACVARSLKPSIDWIAASDLEDDSAKSTPEAHAVAWKTLKSAACVLVPGGFGDRGVKGMMLAAKYARENNVPYLGICLGMQISVIEFARSVLGWERAHSVEFDAQTPNPVVIFMPEGSRTHMGSTMRLGSRRTLFQTSDCITSKLYGNSEYVDERHRHRYEVNPDVIGNLEEAGLRFVGKDESGKRMEILELPSHPFYVGAQFHPEFKSRPARPSALFLGLILAATGKLEAYISRQNGS</sequence>
<protein>
    <recommendedName>
        <fullName evidence="9">CTP synthase</fullName>
        <ecNumber evidence="9">6.3.4.2</ecNumber>
    </recommendedName>
    <alternativeName>
        <fullName evidence="9">UTP--ammonia ligase</fullName>
    </alternativeName>
</protein>
<keyword evidence="5 9" id="KW-0067">ATP-binding</keyword>
<evidence type="ECO:0000259" key="11">
    <source>
        <dbReference type="Pfam" id="PF06418"/>
    </source>
</evidence>
<proteinExistence type="inferred from homology"/>
<dbReference type="Gramene" id="C.cajan_06705.t">
    <property type="protein sequence ID" value="C.cajan_06705.t"/>
    <property type="gene ID" value="C.cajan_06705"/>
</dbReference>
<dbReference type="InterPro" id="IPR029062">
    <property type="entry name" value="Class_I_gatase-like"/>
</dbReference>
<feature type="domain" description="CTP synthase N-terminal" evidence="11">
    <location>
        <begin position="2"/>
        <end position="272"/>
    </location>
</feature>
<evidence type="ECO:0000313" key="12">
    <source>
        <dbReference type="EMBL" id="KYP74223.1"/>
    </source>
</evidence>
<dbReference type="UniPathway" id="UPA00159">
    <property type="reaction ID" value="UER00277"/>
</dbReference>
<evidence type="ECO:0000256" key="3">
    <source>
        <dbReference type="ARBA" id="ARBA00022598"/>
    </source>
</evidence>
<dbReference type="OMA" id="EFNNAYR"/>
<evidence type="ECO:0000313" key="13">
    <source>
        <dbReference type="Proteomes" id="UP000075243"/>
    </source>
</evidence>
<dbReference type="InterPro" id="IPR017456">
    <property type="entry name" value="CTP_synthase_N"/>
</dbReference>
<dbReference type="PANTHER" id="PTHR11550">
    <property type="entry name" value="CTP SYNTHASE"/>
    <property type="match status" value="1"/>
</dbReference>
<dbReference type="Gene3D" id="3.40.50.880">
    <property type="match status" value="1"/>
</dbReference>
<dbReference type="NCBIfam" id="TIGR00337">
    <property type="entry name" value="PyrG"/>
    <property type="match status" value="1"/>
</dbReference>
<dbReference type="SUPFAM" id="SSF52317">
    <property type="entry name" value="Class I glutamine amidotransferase-like"/>
    <property type="match status" value="1"/>
</dbReference>
<evidence type="ECO:0000256" key="5">
    <source>
        <dbReference type="ARBA" id="ARBA00022840"/>
    </source>
</evidence>
<organism evidence="12 13">
    <name type="scientific">Cajanus cajan</name>
    <name type="common">Pigeon pea</name>
    <name type="synonym">Cajanus indicus</name>
    <dbReference type="NCBI Taxonomy" id="3821"/>
    <lineage>
        <taxon>Eukaryota</taxon>
        <taxon>Viridiplantae</taxon>
        <taxon>Streptophyta</taxon>
        <taxon>Embryophyta</taxon>
        <taxon>Tracheophyta</taxon>
        <taxon>Spermatophyta</taxon>
        <taxon>Magnoliopsida</taxon>
        <taxon>eudicotyledons</taxon>
        <taxon>Gunneridae</taxon>
        <taxon>Pentapetalae</taxon>
        <taxon>rosids</taxon>
        <taxon>fabids</taxon>
        <taxon>Fabales</taxon>
        <taxon>Fabaceae</taxon>
        <taxon>Papilionoideae</taxon>
        <taxon>50 kb inversion clade</taxon>
        <taxon>NPAAA clade</taxon>
        <taxon>indigoferoid/millettioid clade</taxon>
        <taxon>Phaseoleae</taxon>
        <taxon>Cajanus</taxon>
    </lineage>
</organism>
<dbReference type="Pfam" id="PF06418">
    <property type="entry name" value="CTP_synth_N"/>
    <property type="match status" value="1"/>
</dbReference>
<evidence type="ECO:0000256" key="7">
    <source>
        <dbReference type="ARBA" id="ARBA00022975"/>
    </source>
</evidence>
<evidence type="ECO:0000256" key="4">
    <source>
        <dbReference type="ARBA" id="ARBA00022741"/>
    </source>
</evidence>
<evidence type="ECO:0000256" key="9">
    <source>
        <dbReference type="RuleBase" id="RU810713"/>
    </source>
</evidence>
<feature type="domain" description="Glutamine amidotransferase" evidence="10">
    <location>
        <begin position="309"/>
        <end position="543"/>
    </location>
</feature>
<dbReference type="EMBL" id="CM003604">
    <property type="protein sequence ID" value="KYP74223.1"/>
    <property type="molecule type" value="Genomic_DNA"/>
</dbReference>
<keyword evidence="4 9" id="KW-0547">Nucleotide-binding</keyword>
<dbReference type="GO" id="GO:0003883">
    <property type="term" value="F:CTP synthase activity"/>
    <property type="evidence" value="ECO:0007669"/>
    <property type="project" value="UniProtKB-UniRule"/>
</dbReference>
<dbReference type="FunFam" id="3.40.50.300:FF:000305">
    <property type="entry name" value="CTP synthase"/>
    <property type="match status" value="1"/>
</dbReference>
<keyword evidence="6 9" id="KW-0315">Glutamine amidotransferase</keyword>
<reference evidence="12 13" key="1">
    <citation type="journal article" date="2012" name="Nat. Biotechnol.">
        <title>Draft genome sequence of pigeonpea (Cajanus cajan), an orphan legume crop of resource-poor farmers.</title>
        <authorList>
            <person name="Varshney R.K."/>
            <person name="Chen W."/>
            <person name="Li Y."/>
            <person name="Bharti A.K."/>
            <person name="Saxena R.K."/>
            <person name="Schlueter J.A."/>
            <person name="Donoghue M.T."/>
            <person name="Azam S."/>
            <person name="Fan G."/>
            <person name="Whaley A.M."/>
            <person name="Farmer A.D."/>
            <person name="Sheridan J."/>
            <person name="Iwata A."/>
            <person name="Tuteja R."/>
            <person name="Penmetsa R.V."/>
            <person name="Wu W."/>
            <person name="Upadhyaya H.D."/>
            <person name="Yang S.P."/>
            <person name="Shah T."/>
            <person name="Saxena K.B."/>
            <person name="Michael T."/>
            <person name="McCombie W.R."/>
            <person name="Yang B."/>
            <person name="Zhang G."/>
            <person name="Yang H."/>
            <person name="Wang J."/>
            <person name="Spillane C."/>
            <person name="Cook D.R."/>
            <person name="May G.D."/>
            <person name="Xu X."/>
            <person name="Jackson S.A."/>
        </authorList>
    </citation>
    <scope>NUCLEOTIDE SEQUENCE [LARGE SCALE GENOMIC DNA]</scope>
    <source>
        <strain evidence="13">cv. Asha</strain>
    </source>
</reference>
<dbReference type="InterPro" id="IPR004468">
    <property type="entry name" value="CTP_synthase"/>
</dbReference>
<evidence type="ECO:0000256" key="2">
    <source>
        <dbReference type="ARBA" id="ARBA00007533"/>
    </source>
</evidence>